<dbReference type="Gene3D" id="3.40.630.30">
    <property type="match status" value="1"/>
</dbReference>
<dbReference type="PROSITE" id="PS51186">
    <property type="entry name" value="GNAT"/>
    <property type="match status" value="1"/>
</dbReference>
<protein>
    <submittedName>
        <fullName evidence="2">RimJ/RimL family protein N-acetyltransferase</fullName>
    </submittedName>
</protein>
<accession>A0A839QYF5</accession>
<evidence type="ECO:0000313" key="3">
    <source>
        <dbReference type="Proteomes" id="UP000568050"/>
    </source>
</evidence>
<dbReference type="Proteomes" id="UP000568050">
    <property type="component" value="Unassembled WGS sequence"/>
</dbReference>
<dbReference type="GO" id="GO:1990189">
    <property type="term" value="F:protein N-terminal-serine acetyltransferase activity"/>
    <property type="evidence" value="ECO:0007669"/>
    <property type="project" value="TreeGrafter"/>
</dbReference>
<dbReference type="InterPro" id="IPR051908">
    <property type="entry name" value="Ribosomal_N-acetyltransferase"/>
</dbReference>
<name>A0A839QYF5_9MICO</name>
<evidence type="ECO:0000259" key="1">
    <source>
        <dbReference type="PROSITE" id="PS51186"/>
    </source>
</evidence>
<dbReference type="PANTHER" id="PTHR43441:SF11">
    <property type="entry name" value="RIBOSOMAL-PROTEIN-SERINE ACETYLTRANSFERASE"/>
    <property type="match status" value="1"/>
</dbReference>
<feature type="domain" description="N-acetyltransferase" evidence="1">
    <location>
        <begin position="1"/>
        <end position="132"/>
    </location>
</feature>
<dbReference type="SUPFAM" id="SSF55729">
    <property type="entry name" value="Acyl-CoA N-acyltransferases (Nat)"/>
    <property type="match status" value="1"/>
</dbReference>
<dbReference type="AlphaFoldDB" id="A0A839QYF5"/>
<keyword evidence="3" id="KW-1185">Reference proteome</keyword>
<sequence length="142" mass="15395">MNQNSSTASPSPRAAEHGIAVELDGRVIGDLRAVVGDAWSQVGMEHLAKNTEAVLGWVFDPEAAGRGYATESVGALITACFAHLGVRRVSGSCFAANEPSARLMKRLGMRLEEHSRKTALHRSGQWMDTMMFGVLADDWPER</sequence>
<dbReference type="GO" id="GO:0005737">
    <property type="term" value="C:cytoplasm"/>
    <property type="evidence" value="ECO:0007669"/>
    <property type="project" value="TreeGrafter"/>
</dbReference>
<organism evidence="2 3">
    <name type="scientific">Helcobacillus massiliensis</name>
    <dbReference type="NCBI Taxonomy" id="521392"/>
    <lineage>
        <taxon>Bacteria</taxon>
        <taxon>Bacillati</taxon>
        <taxon>Actinomycetota</taxon>
        <taxon>Actinomycetes</taxon>
        <taxon>Micrococcales</taxon>
        <taxon>Dermabacteraceae</taxon>
        <taxon>Helcobacillus</taxon>
    </lineage>
</organism>
<dbReference type="InterPro" id="IPR000182">
    <property type="entry name" value="GNAT_dom"/>
</dbReference>
<dbReference type="Pfam" id="PF13302">
    <property type="entry name" value="Acetyltransf_3"/>
    <property type="match status" value="1"/>
</dbReference>
<gene>
    <name evidence="2" type="ORF">FHX50_002132</name>
</gene>
<comment type="caution">
    <text evidence="2">The sequence shown here is derived from an EMBL/GenBank/DDBJ whole genome shotgun (WGS) entry which is preliminary data.</text>
</comment>
<dbReference type="InterPro" id="IPR016181">
    <property type="entry name" value="Acyl_CoA_acyltransferase"/>
</dbReference>
<dbReference type="EMBL" id="JACHWP010000013">
    <property type="protein sequence ID" value="MBB3023829.1"/>
    <property type="molecule type" value="Genomic_DNA"/>
</dbReference>
<dbReference type="PANTHER" id="PTHR43441">
    <property type="entry name" value="RIBOSOMAL-PROTEIN-SERINE ACETYLTRANSFERASE"/>
    <property type="match status" value="1"/>
</dbReference>
<proteinExistence type="predicted"/>
<keyword evidence="2" id="KW-0808">Transferase</keyword>
<dbReference type="GO" id="GO:0008999">
    <property type="term" value="F:protein-N-terminal-alanine acetyltransferase activity"/>
    <property type="evidence" value="ECO:0007669"/>
    <property type="project" value="TreeGrafter"/>
</dbReference>
<reference evidence="2 3" key="1">
    <citation type="submission" date="2020-08" db="EMBL/GenBank/DDBJ databases">
        <title>Sequencing the genomes of 1000 actinobacteria strains.</title>
        <authorList>
            <person name="Klenk H.-P."/>
        </authorList>
    </citation>
    <scope>NUCLEOTIDE SEQUENCE [LARGE SCALE GENOMIC DNA]</scope>
    <source>
        <strain evidence="2 3">DSM 23040</strain>
    </source>
</reference>
<evidence type="ECO:0000313" key="2">
    <source>
        <dbReference type="EMBL" id="MBB3023829.1"/>
    </source>
</evidence>
<dbReference type="RefSeq" id="WP_183377151.1">
    <property type="nucleotide sequence ID" value="NZ_CBCSFZ010000035.1"/>
</dbReference>